<evidence type="ECO:0008006" key="3">
    <source>
        <dbReference type="Google" id="ProtNLM"/>
    </source>
</evidence>
<dbReference type="Proteomes" id="UP000728185">
    <property type="component" value="Unassembled WGS sequence"/>
</dbReference>
<keyword evidence="2" id="KW-1185">Reference proteome</keyword>
<dbReference type="AlphaFoldDB" id="A0A8E0RQB5"/>
<sequence>MNVELAQVRDHAIKSDQARVRFVFWREVVDGLFKAEVRYDTPVVRALFQERYFNECAFTSVKEAERYAEDTNVSLLYLICEAYGIKSIAIDHALNHLGQAQGLVNLLRGSVPLARRRRIVVLPLDLLNKHNLSQEIVLRLLRADPTKEQLQHSAATESLLNMYHDLASVAHQHACTAARLAQEAAKHIQSNDQRYFTGFRTASTSQRALCRQMLPLIPISDYLDQLQRKANFDPRCLDSRVDGLLPLRISWQAWRNRLPRGPSTS</sequence>
<dbReference type="Pfam" id="PF00494">
    <property type="entry name" value="SQS_PSY"/>
    <property type="match status" value="1"/>
</dbReference>
<accession>A0A8E0RQB5</accession>
<dbReference type="SUPFAM" id="SSF48576">
    <property type="entry name" value="Terpenoid synthases"/>
    <property type="match status" value="1"/>
</dbReference>
<dbReference type="OrthoDB" id="270318at2759"/>
<dbReference type="InterPro" id="IPR008949">
    <property type="entry name" value="Isoprenoid_synthase_dom_sf"/>
</dbReference>
<protein>
    <recommendedName>
        <fullName evidence="3">Phytoene synthase</fullName>
    </recommendedName>
</protein>
<name>A0A8E0RQB5_9TREM</name>
<dbReference type="EMBL" id="LUCM01007102">
    <property type="protein sequence ID" value="KAA0190421.1"/>
    <property type="molecule type" value="Genomic_DNA"/>
</dbReference>
<comment type="caution">
    <text evidence="1">The sequence shown here is derived from an EMBL/GenBank/DDBJ whole genome shotgun (WGS) entry which is preliminary data.</text>
</comment>
<reference evidence="1" key="1">
    <citation type="submission" date="2019-05" db="EMBL/GenBank/DDBJ databases">
        <title>Annotation for the trematode Fasciolopsis buski.</title>
        <authorList>
            <person name="Choi Y.-J."/>
        </authorList>
    </citation>
    <scope>NUCLEOTIDE SEQUENCE</scope>
    <source>
        <strain evidence="1">HT</strain>
        <tissue evidence="1">Whole worm</tissue>
    </source>
</reference>
<gene>
    <name evidence="1" type="ORF">FBUS_05972</name>
</gene>
<dbReference type="InterPro" id="IPR002060">
    <property type="entry name" value="Squ/phyt_synthse"/>
</dbReference>
<organism evidence="1 2">
    <name type="scientific">Fasciolopsis buskii</name>
    <dbReference type="NCBI Taxonomy" id="27845"/>
    <lineage>
        <taxon>Eukaryota</taxon>
        <taxon>Metazoa</taxon>
        <taxon>Spiralia</taxon>
        <taxon>Lophotrochozoa</taxon>
        <taxon>Platyhelminthes</taxon>
        <taxon>Trematoda</taxon>
        <taxon>Digenea</taxon>
        <taxon>Plagiorchiida</taxon>
        <taxon>Echinostomata</taxon>
        <taxon>Echinostomatoidea</taxon>
        <taxon>Fasciolidae</taxon>
        <taxon>Fasciolopsis</taxon>
    </lineage>
</organism>
<dbReference type="Gene3D" id="1.10.600.10">
    <property type="entry name" value="Farnesyl Diphosphate Synthase"/>
    <property type="match status" value="1"/>
</dbReference>
<proteinExistence type="predicted"/>
<evidence type="ECO:0000313" key="1">
    <source>
        <dbReference type="EMBL" id="KAA0190421.1"/>
    </source>
</evidence>
<evidence type="ECO:0000313" key="2">
    <source>
        <dbReference type="Proteomes" id="UP000728185"/>
    </source>
</evidence>